<dbReference type="SUPFAM" id="SSF53335">
    <property type="entry name" value="S-adenosyl-L-methionine-dependent methyltransferases"/>
    <property type="match status" value="1"/>
</dbReference>
<feature type="domain" description="Methyltransferase" evidence="1">
    <location>
        <begin position="72"/>
        <end position="164"/>
    </location>
</feature>
<dbReference type="OrthoDB" id="3647at2759"/>
<evidence type="ECO:0000313" key="3">
    <source>
        <dbReference type="RefSeq" id="XP_013412044.1"/>
    </source>
</evidence>
<dbReference type="GeneID" id="106174865"/>
<name>A0A1S3JPY8_LINAN</name>
<reference evidence="3" key="1">
    <citation type="submission" date="2025-08" db="UniProtKB">
        <authorList>
            <consortium name="RefSeq"/>
        </authorList>
    </citation>
    <scope>IDENTIFICATION</scope>
    <source>
        <tissue evidence="3">Gonads</tissue>
    </source>
</reference>
<dbReference type="KEGG" id="lak:106174865"/>
<dbReference type="OMA" id="ICVGTMT"/>
<dbReference type="InterPro" id="IPR041698">
    <property type="entry name" value="Methyltransf_25"/>
</dbReference>
<dbReference type="CDD" id="cd02440">
    <property type="entry name" value="AdoMet_MTases"/>
    <property type="match status" value="1"/>
</dbReference>
<proteinExistence type="predicted"/>
<accession>A0A1S3JPY8</accession>
<dbReference type="PANTHER" id="PTHR43591">
    <property type="entry name" value="METHYLTRANSFERASE"/>
    <property type="match status" value="1"/>
</dbReference>
<organism evidence="2 3">
    <name type="scientific">Lingula anatina</name>
    <name type="common">Brachiopod</name>
    <name type="synonym">Lingula unguis</name>
    <dbReference type="NCBI Taxonomy" id="7574"/>
    <lineage>
        <taxon>Eukaryota</taxon>
        <taxon>Metazoa</taxon>
        <taxon>Spiralia</taxon>
        <taxon>Lophotrochozoa</taxon>
        <taxon>Brachiopoda</taxon>
        <taxon>Linguliformea</taxon>
        <taxon>Lingulata</taxon>
        <taxon>Lingulida</taxon>
        <taxon>Linguloidea</taxon>
        <taxon>Lingulidae</taxon>
        <taxon>Lingula</taxon>
    </lineage>
</organism>
<dbReference type="PANTHER" id="PTHR43591:SF101">
    <property type="entry name" value="METHYLTRANSFERASE-LIKE PROTEIN 27"/>
    <property type="match status" value="1"/>
</dbReference>
<protein>
    <submittedName>
        <fullName evidence="3">Methyltransferase-like protein 27 isoform X1</fullName>
    </submittedName>
</protein>
<dbReference type="Proteomes" id="UP000085678">
    <property type="component" value="Unplaced"/>
</dbReference>
<dbReference type="STRING" id="7574.A0A1S3JPY8"/>
<evidence type="ECO:0000313" key="2">
    <source>
        <dbReference type="Proteomes" id="UP000085678"/>
    </source>
</evidence>
<evidence type="ECO:0000259" key="1">
    <source>
        <dbReference type="Pfam" id="PF13649"/>
    </source>
</evidence>
<dbReference type="Gene3D" id="3.40.50.150">
    <property type="entry name" value="Vaccinia Virus protein VP39"/>
    <property type="match status" value="1"/>
</dbReference>
<gene>
    <name evidence="3" type="primary">LOC106174865</name>
</gene>
<dbReference type="InterPro" id="IPR029063">
    <property type="entry name" value="SAM-dependent_MTases_sf"/>
</dbReference>
<dbReference type="InParanoid" id="A0A1S3JPY8"/>
<dbReference type="Pfam" id="PF13649">
    <property type="entry name" value="Methyltransf_25"/>
    <property type="match status" value="1"/>
</dbReference>
<sequence length="222" mass="24736">MDAKTKEAALANNARQFRKGIVPDEVRECYDNYAGRYDKDLNPESYLGPKMAAEALTSYVERSGWSKGKIRVLDVGAGTGFVAIQLANRGFKRMDALDPSEGMLEKAKTRGVYENFIQEFLTPDPTPGIANDTYDAVVSSGGMGEGHIPCGALREMVRVVKPGGLVVIAMREEYLRCTSGYENLEPTMAAMENEELWERLERSVLPGYCYHKDGLVYVFRKK</sequence>
<dbReference type="AlphaFoldDB" id="A0A1S3JPY8"/>
<dbReference type="RefSeq" id="XP_013412044.1">
    <property type="nucleotide sequence ID" value="XM_013556590.1"/>
</dbReference>
<keyword evidence="2" id="KW-1185">Reference proteome</keyword>